<dbReference type="PROSITE" id="PS00028">
    <property type="entry name" value="ZINC_FINGER_C2H2_1"/>
    <property type="match status" value="2"/>
</dbReference>
<dbReference type="SMART" id="SM00355">
    <property type="entry name" value="ZnF_C2H2"/>
    <property type="match status" value="2"/>
</dbReference>
<dbReference type="GO" id="GO:0005634">
    <property type="term" value="C:nucleus"/>
    <property type="evidence" value="ECO:0007669"/>
    <property type="project" value="UniProtKB-SubCell"/>
</dbReference>
<dbReference type="AlphaFoldDB" id="A0A803Y001"/>
<dbReference type="GO" id="GO:0000981">
    <property type="term" value="F:DNA-binding transcription factor activity, RNA polymerase II-specific"/>
    <property type="evidence" value="ECO:0007669"/>
    <property type="project" value="TreeGrafter"/>
</dbReference>
<dbReference type="GO" id="GO:0008270">
    <property type="term" value="F:zinc ion binding"/>
    <property type="evidence" value="ECO:0007669"/>
    <property type="project" value="UniProtKB-KW"/>
</dbReference>
<evidence type="ECO:0000256" key="3">
    <source>
        <dbReference type="ARBA" id="ARBA00022723"/>
    </source>
</evidence>
<keyword evidence="5 11" id="KW-0863">Zinc-finger</keyword>
<feature type="domain" description="C2H2-type" evidence="12">
    <location>
        <begin position="53"/>
        <end position="76"/>
    </location>
</feature>
<evidence type="ECO:0000256" key="8">
    <source>
        <dbReference type="ARBA" id="ARBA00023125"/>
    </source>
</evidence>
<dbReference type="InterPro" id="IPR013087">
    <property type="entry name" value="Znf_C2H2_type"/>
</dbReference>
<name>A0A803Y001_MELGA</name>
<protein>
    <recommendedName>
        <fullName evidence="12">C2H2-type domain-containing protein</fullName>
    </recommendedName>
</protein>
<reference evidence="13" key="1">
    <citation type="journal article" date="2010" name="PLoS Biol.">
        <title>Multi-platform next-generation sequencing of the domestic turkey (Meleagris gallopavo): genome assembly and analysis.</title>
        <authorList>
            <person name="Dalloul R.A."/>
            <person name="Long J.A."/>
            <person name="Zimin A.V."/>
            <person name="Aslam L."/>
            <person name="Beal K."/>
            <person name="Blomberg L.A."/>
            <person name="Bouffard P."/>
            <person name="Burt D.W."/>
            <person name="Crasta O."/>
            <person name="Crooijmans R.P."/>
            <person name="Cooper K."/>
            <person name="Coulombe R.A."/>
            <person name="De S."/>
            <person name="Delany M.E."/>
            <person name="Dodgson J.B."/>
            <person name="Dong J.J."/>
            <person name="Evans C."/>
            <person name="Frederickson K.M."/>
            <person name="Flicek P."/>
            <person name="Florea L."/>
            <person name="Folkerts O."/>
            <person name="Groenen M.A."/>
            <person name="Harkins T.T."/>
            <person name="Herrero J."/>
            <person name="Hoffmann S."/>
            <person name="Megens H.J."/>
            <person name="Jiang A."/>
            <person name="de Jong P."/>
            <person name="Kaiser P."/>
            <person name="Kim H."/>
            <person name="Kim K.W."/>
            <person name="Kim S."/>
            <person name="Langenberger D."/>
            <person name="Lee M.K."/>
            <person name="Lee T."/>
            <person name="Mane S."/>
            <person name="Marcais G."/>
            <person name="Marz M."/>
            <person name="McElroy A.P."/>
            <person name="Modise T."/>
            <person name="Nefedov M."/>
            <person name="Notredame C."/>
            <person name="Paton I.R."/>
            <person name="Payne W.S."/>
            <person name="Pertea G."/>
            <person name="Prickett D."/>
            <person name="Puiu D."/>
            <person name="Qioa D."/>
            <person name="Raineri E."/>
            <person name="Ruffier M."/>
            <person name="Salzberg S.L."/>
            <person name="Schatz M.C."/>
            <person name="Scheuring C."/>
            <person name="Schmidt C.J."/>
            <person name="Schroeder S."/>
            <person name="Searle S.M."/>
            <person name="Smith E.J."/>
            <person name="Smith J."/>
            <person name="Sonstegard T.S."/>
            <person name="Stadler P.F."/>
            <person name="Tafer H."/>
            <person name="Tu Z.J."/>
            <person name="Van Tassell C.P."/>
            <person name="Vilella A.J."/>
            <person name="Williams K.P."/>
            <person name="Yorke J.A."/>
            <person name="Zhang L."/>
            <person name="Zhang H.B."/>
            <person name="Zhang X."/>
            <person name="Zhang Y."/>
            <person name="Reed K.M."/>
        </authorList>
    </citation>
    <scope>NUCLEOTIDE SEQUENCE [LARGE SCALE GENOMIC DNA]</scope>
</reference>
<evidence type="ECO:0000256" key="11">
    <source>
        <dbReference type="PROSITE-ProRule" id="PRU00042"/>
    </source>
</evidence>
<dbReference type="SUPFAM" id="SSF57667">
    <property type="entry name" value="beta-beta-alpha zinc fingers"/>
    <property type="match status" value="1"/>
</dbReference>
<evidence type="ECO:0000256" key="4">
    <source>
        <dbReference type="ARBA" id="ARBA00022737"/>
    </source>
</evidence>
<evidence type="ECO:0000313" key="14">
    <source>
        <dbReference type="Proteomes" id="UP000001645"/>
    </source>
</evidence>
<evidence type="ECO:0000256" key="6">
    <source>
        <dbReference type="ARBA" id="ARBA00022833"/>
    </source>
</evidence>
<dbReference type="InterPro" id="IPR036236">
    <property type="entry name" value="Znf_C2H2_sf"/>
</dbReference>
<sequence>TAAPLAAGTPSKQRRRGAVAEKPYKCCGDCGKSFAWSSHLDRHRRIHAGDKPYKCGDCGKSFSQSSHLERHRRIHAEGCGKEKGRRWKSDRGKCSECGKSVASRAESVKHQG</sequence>
<evidence type="ECO:0000259" key="12">
    <source>
        <dbReference type="PROSITE" id="PS50157"/>
    </source>
</evidence>
<keyword evidence="7" id="KW-0805">Transcription regulation</keyword>
<keyword evidence="3" id="KW-0479">Metal-binding</keyword>
<reference evidence="13" key="3">
    <citation type="submission" date="2025-09" db="UniProtKB">
        <authorList>
            <consortium name="Ensembl"/>
        </authorList>
    </citation>
    <scope>IDENTIFICATION</scope>
</reference>
<evidence type="ECO:0000256" key="10">
    <source>
        <dbReference type="ARBA" id="ARBA00023242"/>
    </source>
</evidence>
<dbReference type="PANTHER" id="PTHR23235">
    <property type="entry name" value="KRUEPPEL-LIKE TRANSCRIPTION FACTOR"/>
    <property type="match status" value="1"/>
</dbReference>
<evidence type="ECO:0000256" key="9">
    <source>
        <dbReference type="ARBA" id="ARBA00023163"/>
    </source>
</evidence>
<keyword evidence="4" id="KW-0677">Repeat</keyword>
<feature type="domain" description="C2H2-type" evidence="12">
    <location>
        <begin position="24"/>
        <end position="52"/>
    </location>
</feature>
<keyword evidence="6" id="KW-0862">Zinc</keyword>
<evidence type="ECO:0000313" key="13">
    <source>
        <dbReference type="Ensembl" id="ENSMGAP00000025098.1"/>
    </source>
</evidence>
<reference evidence="13" key="2">
    <citation type="submission" date="2025-08" db="UniProtKB">
        <authorList>
            <consortium name="Ensembl"/>
        </authorList>
    </citation>
    <scope>IDENTIFICATION</scope>
</reference>
<dbReference type="GO" id="GO:0000978">
    <property type="term" value="F:RNA polymerase II cis-regulatory region sequence-specific DNA binding"/>
    <property type="evidence" value="ECO:0007669"/>
    <property type="project" value="TreeGrafter"/>
</dbReference>
<dbReference type="InParanoid" id="A0A803Y001"/>
<dbReference type="Ensembl" id="ENSMGAT00000033594.1">
    <property type="protein sequence ID" value="ENSMGAP00000025098.1"/>
    <property type="gene ID" value="ENSMGAG00000022481.1"/>
</dbReference>
<accession>A0A803Y001</accession>
<dbReference type="Pfam" id="PF00096">
    <property type="entry name" value="zf-C2H2"/>
    <property type="match status" value="2"/>
</dbReference>
<keyword evidence="10" id="KW-0539">Nucleus</keyword>
<dbReference type="PROSITE" id="PS50157">
    <property type="entry name" value="ZINC_FINGER_C2H2_2"/>
    <property type="match status" value="2"/>
</dbReference>
<organism evidence="13 14">
    <name type="scientific">Meleagris gallopavo</name>
    <name type="common">Wild turkey</name>
    <dbReference type="NCBI Taxonomy" id="9103"/>
    <lineage>
        <taxon>Eukaryota</taxon>
        <taxon>Metazoa</taxon>
        <taxon>Chordata</taxon>
        <taxon>Craniata</taxon>
        <taxon>Vertebrata</taxon>
        <taxon>Euteleostomi</taxon>
        <taxon>Archelosauria</taxon>
        <taxon>Archosauria</taxon>
        <taxon>Dinosauria</taxon>
        <taxon>Saurischia</taxon>
        <taxon>Theropoda</taxon>
        <taxon>Coelurosauria</taxon>
        <taxon>Aves</taxon>
        <taxon>Neognathae</taxon>
        <taxon>Galloanserae</taxon>
        <taxon>Galliformes</taxon>
        <taxon>Phasianidae</taxon>
        <taxon>Meleagridinae</taxon>
        <taxon>Meleagris</taxon>
    </lineage>
</organism>
<evidence type="ECO:0000256" key="1">
    <source>
        <dbReference type="ARBA" id="ARBA00004123"/>
    </source>
</evidence>
<dbReference type="Proteomes" id="UP000001645">
    <property type="component" value="Unplaced"/>
</dbReference>
<dbReference type="Gene3D" id="3.30.160.60">
    <property type="entry name" value="Classic Zinc Finger"/>
    <property type="match status" value="2"/>
</dbReference>
<gene>
    <name evidence="13" type="primary">LOC104915987</name>
</gene>
<keyword evidence="9" id="KW-0804">Transcription</keyword>
<comment type="subcellular location">
    <subcellularLocation>
        <location evidence="1">Nucleus</location>
    </subcellularLocation>
</comment>
<evidence type="ECO:0000256" key="7">
    <source>
        <dbReference type="ARBA" id="ARBA00023015"/>
    </source>
</evidence>
<dbReference type="GeneTree" id="ENSGT01150000286934"/>
<keyword evidence="8" id="KW-0238">DNA-binding</keyword>
<proteinExistence type="inferred from homology"/>
<evidence type="ECO:0000256" key="2">
    <source>
        <dbReference type="ARBA" id="ARBA00006991"/>
    </source>
</evidence>
<evidence type="ECO:0000256" key="5">
    <source>
        <dbReference type="ARBA" id="ARBA00022771"/>
    </source>
</evidence>
<dbReference type="PANTHER" id="PTHR23235:SF142">
    <property type="entry name" value="ZINC FINGER PROTEIN 384"/>
    <property type="match status" value="1"/>
</dbReference>
<dbReference type="FunFam" id="3.30.160.60:FF:000367">
    <property type="entry name" value="Zinc finger protein 572"/>
    <property type="match status" value="1"/>
</dbReference>
<keyword evidence="14" id="KW-1185">Reference proteome</keyword>
<comment type="similarity">
    <text evidence="2">Belongs to the krueppel C2H2-type zinc-finger protein family.</text>
</comment>
<dbReference type="FunFam" id="3.30.160.60:FF:001270">
    <property type="entry name" value="zinc finger protein 583 isoform X1"/>
    <property type="match status" value="1"/>
</dbReference>